<sequence>MTTTEEILAALTVEREAHAAAGDAAEVARAEQQISAHHALAALRTEQAALRAAGDAGAADALDVLIRFWRRQVDVEPAAAGEPGGEPAATPALPSRRRR</sequence>
<organism evidence="2 3">
    <name type="scientific">Micromonospora thermarum</name>
    <dbReference type="NCBI Taxonomy" id="2720024"/>
    <lineage>
        <taxon>Bacteria</taxon>
        <taxon>Bacillati</taxon>
        <taxon>Actinomycetota</taxon>
        <taxon>Actinomycetes</taxon>
        <taxon>Micromonosporales</taxon>
        <taxon>Micromonosporaceae</taxon>
        <taxon>Micromonospora</taxon>
    </lineage>
</organism>
<evidence type="ECO:0000313" key="3">
    <source>
        <dbReference type="Proteomes" id="UP000783871"/>
    </source>
</evidence>
<reference evidence="2 3" key="1">
    <citation type="submission" date="2020-03" db="EMBL/GenBank/DDBJ databases">
        <title>WGS of actinomycetes isolated from Thailand.</title>
        <authorList>
            <person name="Thawai C."/>
        </authorList>
    </citation>
    <scope>NUCLEOTIDE SEQUENCE [LARGE SCALE GENOMIC DNA]</scope>
    <source>
        <strain evidence="2 3">HSS6-12</strain>
    </source>
</reference>
<feature type="region of interest" description="Disordered" evidence="1">
    <location>
        <begin position="76"/>
        <end position="99"/>
    </location>
</feature>
<proteinExistence type="predicted"/>
<accession>A0ABX0Z759</accession>
<feature type="compositionally biased region" description="Low complexity" evidence="1">
    <location>
        <begin position="76"/>
        <end position="89"/>
    </location>
</feature>
<comment type="caution">
    <text evidence="2">The sequence shown here is derived from an EMBL/GenBank/DDBJ whole genome shotgun (WGS) entry which is preliminary data.</text>
</comment>
<protein>
    <submittedName>
        <fullName evidence="2">Uncharacterized protein</fullName>
    </submittedName>
</protein>
<keyword evidence="3" id="KW-1185">Reference proteome</keyword>
<name>A0ABX0Z759_9ACTN</name>
<dbReference type="RefSeq" id="WP_168002058.1">
    <property type="nucleotide sequence ID" value="NZ_JAATEO010000018.1"/>
</dbReference>
<dbReference type="Proteomes" id="UP000783871">
    <property type="component" value="Unassembled WGS sequence"/>
</dbReference>
<dbReference type="EMBL" id="JAATEO010000018">
    <property type="protein sequence ID" value="NJP33686.1"/>
    <property type="molecule type" value="Genomic_DNA"/>
</dbReference>
<gene>
    <name evidence="2" type="ORF">HCJ94_17280</name>
</gene>
<evidence type="ECO:0000313" key="2">
    <source>
        <dbReference type="EMBL" id="NJP33686.1"/>
    </source>
</evidence>
<evidence type="ECO:0000256" key="1">
    <source>
        <dbReference type="SAM" id="MobiDB-lite"/>
    </source>
</evidence>